<feature type="region of interest" description="Disordered" evidence="1">
    <location>
        <begin position="10"/>
        <end position="45"/>
    </location>
</feature>
<reference evidence="2" key="1">
    <citation type="submission" date="2019-08" db="EMBL/GenBank/DDBJ databases">
        <title>The genome of the North American firefly Photinus pyralis.</title>
        <authorList>
            <consortium name="Photinus pyralis genome working group"/>
            <person name="Fallon T.R."/>
            <person name="Sander Lower S.E."/>
            <person name="Weng J.-K."/>
        </authorList>
    </citation>
    <scope>NUCLEOTIDE SEQUENCE</scope>
    <source>
        <strain evidence="2">TRF0915ILg1</strain>
        <tissue evidence="2">Whole body</tissue>
    </source>
</reference>
<protein>
    <submittedName>
        <fullName evidence="2">Uncharacterized protein</fullName>
    </submittedName>
</protein>
<evidence type="ECO:0000313" key="3">
    <source>
        <dbReference type="Proteomes" id="UP000801492"/>
    </source>
</evidence>
<evidence type="ECO:0000256" key="1">
    <source>
        <dbReference type="SAM" id="MobiDB-lite"/>
    </source>
</evidence>
<gene>
    <name evidence="2" type="ORF">ILUMI_04701</name>
</gene>
<name>A0A8K0GEA8_IGNLU</name>
<dbReference type="AlphaFoldDB" id="A0A8K0GEA8"/>
<accession>A0A8K0GEA8</accession>
<sequence length="153" mass="17552">MTMRVREFLEKQRGNASSASLQSRPGPARLLSLPSDETTPEITPLWNGGKSASSFDALKDIPVANFQGDVPCVTEALVREIKSEYWQRFSNQIEMDLYGAQKRIWKLLREMKKAINKSMQLKTISNKWTNFFKELYIGTGKRELEGQAQHEQK</sequence>
<comment type="caution">
    <text evidence="2">The sequence shown here is derived from an EMBL/GenBank/DDBJ whole genome shotgun (WGS) entry which is preliminary data.</text>
</comment>
<dbReference type="EMBL" id="VTPC01001575">
    <property type="protein sequence ID" value="KAF2901485.1"/>
    <property type="molecule type" value="Genomic_DNA"/>
</dbReference>
<keyword evidence="3" id="KW-1185">Reference proteome</keyword>
<dbReference type="OrthoDB" id="6777084at2759"/>
<dbReference type="Proteomes" id="UP000801492">
    <property type="component" value="Unassembled WGS sequence"/>
</dbReference>
<evidence type="ECO:0000313" key="2">
    <source>
        <dbReference type="EMBL" id="KAF2901485.1"/>
    </source>
</evidence>
<organism evidence="2 3">
    <name type="scientific">Ignelater luminosus</name>
    <name type="common">Cucubano</name>
    <name type="synonym">Pyrophorus luminosus</name>
    <dbReference type="NCBI Taxonomy" id="2038154"/>
    <lineage>
        <taxon>Eukaryota</taxon>
        <taxon>Metazoa</taxon>
        <taxon>Ecdysozoa</taxon>
        <taxon>Arthropoda</taxon>
        <taxon>Hexapoda</taxon>
        <taxon>Insecta</taxon>
        <taxon>Pterygota</taxon>
        <taxon>Neoptera</taxon>
        <taxon>Endopterygota</taxon>
        <taxon>Coleoptera</taxon>
        <taxon>Polyphaga</taxon>
        <taxon>Elateriformia</taxon>
        <taxon>Elateroidea</taxon>
        <taxon>Elateridae</taxon>
        <taxon>Agrypninae</taxon>
        <taxon>Pyrophorini</taxon>
        <taxon>Ignelater</taxon>
    </lineage>
</organism>
<proteinExistence type="predicted"/>
<feature type="compositionally biased region" description="Polar residues" evidence="1">
    <location>
        <begin position="14"/>
        <end position="23"/>
    </location>
</feature>